<feature type="compositionally biased region" description="Polar residues" evidence="1">
    <location>
        <begin position="59"/>
        <end position="70"/>
    </location>
</feature>
<dbReference type="CDD" id="cd09275">
    <property type="entry name" value="RNase_HI_RT_DIRS1"/>
    <property type="match status" value="1"/>
</dbReference>
<accession>A0A5J4VQQ4</accession>
<sequence length="870" mass="100504">MAAHNLRNAFPRINNEDLNNLVPEVEQLQERRTLPFDRYVDEVNALPDTDTEYIDESDTTSTDFPSQDDNYVSEPEKADFYDREILPDQPDDTEDELSSDQFSDNHDQGIKRMRPNSEEYIESDGELQPQDEEMKEIVNQLAPPVKHVQKQNKLTALRLIQSRTHVMHKDYDPLQPPIDDDRMKLLRDKSRRDLTPLVIVDPPPVVDGERYPSNGELVRNLTAAQRTIANSLIDLCEDGKALATETILDSFELVAGATGLVQQNRRRGLSSRDNRLSRSRPPVSAALSARDKKSLRESKSIGSASNARRGYHSRHFPKSSRGGRSNFNRSLLTHRKSWEDLGALHVLDAGAQAFWICQSSPIKLQKLRRYQEFRGTEMEEKIYQEALQEELRLGIVEEVSMEKIKFFNRTFVIKSKDKRFRKILDCRTINHYLKDISYKNENLNTIYSLAQENDYAVTIDIHNAYNHILVSEELQPYLGFAFRKKAYLYKGLPFGLKSAPLIFHQNLLPAITKIRASGIRTMVYIDDILLLDQNYVQLEATALKVTSLLEDLGWHISNKSILTPSHQAKYLGWDWNFSKLNIRIPEDTRKKLISRILRFRSKSRRRKVIRVKFLSPIIGSLIYLRTQFPRASLHLKLLYNALQRALHQQGWKGILILQPKLQRDWNWWITSLKQNYPRTFRNIAPQATLVTDASSRGWGATLVIHRQLTKIYCPGRWTKKWRLRTNNQRELAAVLCGLTRFSENLRKEKISSLSILTDNTTTSYNLNRQNSSVQLTHLLESTLIIAENLGIKIKATYLPGKYNQEADALSRLNRAGDYSLRKEVYLRITSQLSISPTIDLFANNRTALNRRYCTISFDHNAIARDAFTIP</sequence>
<dbReference type="EMBL" id="SNRW01005686">
    <property type="protein sequence ID" value="KAA6384586.1"/>
    <property type="molecule type" value="Genomic_DNA"/>
</dbReference>
<name>A0A5J4VQQ4_9EUKA</name>
<dbReference type="Gene3D" id="3.30.420.10">
    <property type="entry name" value="Ribonuclease H-like superfamily/Ribonuclease H"/>
    <property type="match status" value="1"/>
</dbReference>
<organism evidence="3 4">
    <name type="scientific">Streblomastix strix</name>
    <dbReference type="NCBI Taxonomy" id="222440"/>
    <lineage>
        <taxon>Eukaryota</taxon>
        <taxon>Metamonada</taxon>
        <taxon>Preaxostyla</taxon>
        <taxon>Oxymonadida</taxon>
        <taxon>Streblomastigidae</taxon>
        <taxon>Streblomastix</taxon>
    </lineage>
</organism>
<dbReference type="Gene3D" id="3.10.10.10">
    <property type="entry name" value="HIV Type 1 Reverse Transcriptase, subunit A, domain 1"/>
    <property type="match status" value="1"/>
</dbReference>
<dbReference type="InterPro" id="IPR043128">
    <property type="entry name" value="Rev_trsase/Diguanyl_cyclase"/>
</dbReference>
<dbReference type="GO" id="GO:0003676">
    <property type="term" value="F:nucleic acid binding"/>
    <property type="evidence" value="ECO:0007669"/>
    <property type="project" value="InterPro"/>
</dbReference>
<feature type="compositionally biased region" description="Acidic residues" evidence="1">
    <location>
        <begin position="89"/>
        <end position="98"/>
    </location>
</feature>
<proteinExistence type="predicted"/>
<dbReference type="InterPro" id="IPR000477">
    <property type="entry name" value="RT_dom"/>
</dbReference>
<feature type="compositionally biased region" description="Basic and acidic residues" evidence="1">
    <location>
        <begin position="74"/>
        <end position="86"/>
    </location>
</feature>
<keyword evidence="3" id="KW-0695">RNA-directed DNA polymerase</keyword>
<dbReference type="PROSITE" id="PS50878">
    <property type="entry name" value="RT_POL"/>
    <property type="match status" value="1"/>
</dbReference>
<feature type="region of interest" description="Disordered" evidence="1">
    <location>
        <begin position="263"/>
        <end position="325"/>
    </location>
</feature>
<dbReference type="AlphaFoldDB" id="A0A5J4VQQ4"/>
<dbReference type="PANTHER" id="PTHR33050">
    <property type="entry name" value="REVERSE TRANSCRIPTASE DOMAIN-CONTAINING PROTEIN"/>
    <property type="match status" value="1"/>
</dbReference>
<dbReference type="SUPFAM" id="SSF56672">
    <property type="entry name" value="DNA/RNA polymerases"/>
    <property type="match status" value="1"/>
</dbReference>
<dbReference type="Gene3D" id="3.30.70.270">
    <property type="match status" value="1"/>
</dbReference>
<dbReference type="GO" id="GO:0003964">
    <property type="term" value="F:RNA-directed DNA polymerase activity"/>
    <property type="evidence" value="ECO:0007669"/>
    <property type="project" value="UniProtKB-KW"/>
</dbReference>
<dbReference type="InterPro" id="IPR052055">
    <property type="entry name" value="Hepadnavirus_pol/RT"/>
</dbReference>
<feature type="compositionally biased region" description="Basic and acidic residues" evidence="1">
    <location>
        <begin position="289"/>
        <end position="299"/>
    </location>
</feature>
<evidence type="ECO:0000259" key="2">
    <source>
        <dbReference type="PROSITE" id="PS50878"/>
    </source>
</evidence>
<feature type="compositionally biased region" description="Acidic residues" evidence="1">
    <location>
        <begin position="49"/>
        <end position="58"/>
    </location>
</feature>
<feature type="compositionally biased region" description="Basic residues" evidence="1">
    <location>
        <begin position="309"/>
        <end position="318"/>
    </location>
</feature>
<protein>
    <submittedName>
        <fullName evidence="3">Putative reverse transcriptase</fullName>
    </submittedName>
</protein>
<evidence type="ECO:0000313" key="4">
    <source>
        <dbReference type="Proteomes" id="UP000324800"/>
    </source>
</evidence>
<dbReference type="OrthoDB" id="7477527at2759"/>
<dbReference type="Proteomes" id="UP000324800">
    <property type="component" value="Unassembled WGS sequence"/>
</dbReference>
<dbReference type="InterPro" id="IPR043502">
    <property type="entry name" value="DNA/RNA_pol_sf"/>
</dbReference>
<keyword evidence="3" id="KW-0548">Nucleotidyltransferase</keyword>
<dbReference type="InterPro" id="IPR036397">
    <property type="entry name" value="RNaseH_sf"/>
</dbReference>
<feature type="region of interest" description="Disordered" evidence="1">
    <location>
        <begin position="45"/>
        <end position="116"/>
    </location>
</feature>
<feature type="domain" description="Reverse transcriptase" evidence="2">
    <location>
        <begin position="394"/>
        <end position="575"/>
    </location>
</feature>
<dbReference type="Pfam" id="PF00078">
    <property type="entry name" value="RVT_1"/>
    <property type="match status" value="1"/>
</dbReference>
<comment type="caution">
    <text evidence="3">The sequence shown here is derived from an EMBL/GenBank/DDBJ whole genome shotgun (WGS) entry which is preliminary data.</text>
</comment>
<reference evidence="3 4" key="1">
    <citation type="submission" date="2019-03" db="EMBL/GenBank/DDBJ databases">
        <title>Single cell metagenomics reveals metabolic interactions within the superorganism composed of flagellate Streblomastix strix and complex community of Bacteroidetes bacteria on its surface.</title>
        <authorList>
            <person name="Treitli S.C."/>
            <person name="Kolisko M."/>
            <person name="Husnik F."/>
            <person name="Keeling P."/>
            <person name="Hampl V."/>
        </authorList>
    </citation>
    <scope>NUCLEOTIDE SEQUENCE [LARGE SCALE GENOMIC DNA]</scope>
    <source>
        <strain evidence="3">ST1C</strain>
    </source>
</reference>
<evidence type="ECO:0000313" key="3">
    <source>
        <dbReference type="EMBL" id="KAA6384586.1"/>
    </source>
</evidence>
<keyword evidence="3" id="KW-0808">Transferase</keyword>
<dbReference type="PANTHER" id="PTHR33050:SF7">
    <property type="entry name" value="RIBONUCLEASE H"/>
    <property type="match status" value="1"/>
</dbReference>
<gene>
    <name evidence="3" type="ORF">EZS28_019886</name>
</gene>
<evidence type="ECO:0000256" key="1">
    <source>
        <dbReference type="SAM" id="MobiDB-lite"/>
    </source>
</evidence>